<reference evidence="2 3" key="1">
    <citation type="journal article" date="2019" name="Int. J. Syst. Evol. Microbiol.">
        <title>The Global Catalogue of Microorganisms (GCM) 10K type strain sequencing project: providing services to taxonomists for standard genome sequencing and annotation.</title>
        <authorList>
            <consortium name="The Broad Institute Genomics Platform"/>
            <consortium name="The Broad Institute Genome Sequencing Center for Infectious Disease"/>
            <person name="Wu L."/>
            <person name="Ma J."/>
        </authorList>
    </citation>
    <scope>NUCLEOTIDE SEQUENCE [LARGE SCALE GENOMIC DNA]</scope>
    <source>
        <strain evidence="2 3">JCM 6242</strain>
    </source>
</reference>
<evidence type="ECO:0000313" key="3">
    <source>
        <dbReference type="Proteomes" id="UP001500831"/>
    </source>
</evidence>
<comment type="caution">
    <text evidence="2">The sequence shown here is derived from an EMBL/GenBank/DDBJ whole genome shotgun (WGS) entry which is preliminary data.</text>
</comment>
<sequence length="78" mass="8239">MKANRLSAHACATVSPAVTAAAPKASPARPTAIPTPNPSLIAEERVVVSMGNELMFGFPTPVLRVRLHRYAKKGTPFA</sequence>
<keyword evidence="1" id="KW-0732">Signal</keyword>
<keyword evidence="3" id="KW-1185">Reference proteome</keyword>
<feature type="signal peptide" evidence="1">
    <location>
        <begin position="1"/>
        <end position="20"/>
    </location>
</feature>
<accession>A0ABN3VPF4</accession>
<name>A0ABN3VPF4_9ACTN</name>
<gene>
    <name evidence="2" type="ORF">GCM10010517_03730</name>
</gene>
<evidence type="ECO:0000256" key="1">
    <source>
        <dbReference type="SAM" id="SignalP"/>
    </source>
</evidence>
<dbReference type="Proteomes" id="UP001500831">
    <property type="component" value="Unassembled WGS sequence"/>
</dbReference>
<protein>
    <submittedName>
        <fullName evidence="2">Uncharacterized protein</fullName>
    </submittedName>
</protein>
<organism evidence="2 3">
    <name type="scientific">Streptosporangium fragile</name>
    <dbReference type="NCBI Taxonomy" id="46186"/>
    <lineage>
        <taxon>Bacteria</taxon>
        <taxon>Bacillati</taxon>
        <taxon>Actinomycetota</taxon>
        <taxon>Actinomycetes</taxon>
        <taxon>Streptosporangiales</taxon>
        <taxon>Streptosporangiaceae</taxon>
        <taxon>Streptosporangium</taxon>
    </lineage>
</organism>
<evidence type="ECO:0000313" key="2">
    <source>
        <dbReference type="EMBL" id="GAA2846932.1"/>
    </source>
</evidence>
<proteinExistence type="predicted"/>
<feature type="chain" id="PRO_5046929521" evidence="1">
    <location>
        <begin position="21"/>
        <end position="78"/>
    </location>
</feature>
<dbReference type="EMBL" id="BAAAVI010000002">
    <property type="protein sequence ID" value="GAA2846932.1"/>
    <property type="molecule type" value="Genomic_DNA"/>
</dbReference>